<dbReference type="Pfam" id="PF13472">
    <property type="entry name" value="Lipase_GDSL_2"/>
    <property type="match status" value="1"/>
</dbReference>
<name>A0AA38Y133_9EURO</name>
<evidence type="ECO:0000313" key="3">
    <source>
        <dbReference type="EMBL" id="KAJ9632614.1"/>
    </source>
</evidence>
<dbReference type="EMBL" id="JAPDRN010000054">
    <property type="protein sequence ID" value="KAJ9632614.1"/>
    <property type="molecule type" value="Genomic_DNA"/>
</dbReference>
<organism evidence="3">
    <name type="scientific">Knufia peltigerae</name>
    <dbReference type="NCBI Taxonomy" id="1002370"/>
    <lineage>
        <taxon>Eukaryota</taxon>
        <taxon>Fungi</taxon>
        <taxon>Dikarya</taxon>
        <taxon>Ascomycota</taxon>
        <taxon>Pezizomycotina</taxon>
        <taxon>Eurotiomycetes</taxon>
        <taxon>Chaetothyriomycetidae</taxon>
        <taxon>Chaetothyriales</taxon>
        <taxon>Trichomeriaceae</taxon>
        <taxon>Knufia</taxon>
    </lineage>
</organism>
<dbReference type="PANTHER" id="PTHR30383">
    <property type="entry name" value="THIOESTERASE 1/PROTEASE 1/LYSOPHOSPHOLIPASE L1"/>
    <property type="match status" value="1"/>
</dbReference>
<proteinExistence type="predicted"/>
<dbReference type="InterPro" id="IPR013830">
    <property type="entry name" value="SGNH_hydro"/>
</dbReference>
<comment type="caution">
    <text evidence="3">The sequence shown here is derived from an EMBL/GenBank/DDBJ whole genome shotgun (WGS) entry which is preliminary data.</text>
</comment>
<evidence type="ECO:0000259" key="2">
    <source>
        <dbReference type="Pfam" id="PF13472"/>
    </source>
</evidence>
<evidence type="ECO:0000256" key="1">
    <source>
        <dbReference type="SAM" id="MobiDB-lite"/>
    </source>
</evidence>
<feature type="region of interest" description="Disordered" evidence="1">
    <location>
        <begin position="1"/>
        <end position="22"/>
    </location>
</feature>
<sequence length="265" mass="28698">MPRRNAPRTTQHGQARGQASFYDGCPPALPESLMTRPRTCLILLGLLTAPLAQALSPPAPPQIPAQVSNVAWAADMASFATADRTNPPPRGGIEFIGSSSFRMWDSLAQDFPGQPVFNRGFGGSEVRDSTWYAGQAIVPYAPCKVFFYAGDNDLNSGRSATQVRDDVVAFVQRVHRDLPKTKVEYVSIKPSPSRAHLLPAINDANAKIKAALAKLPNTGYTDIYTPMLAADGQPDASLFREDMLHMTPAGYAIWTKALAPKVKCD</sequence>
<reference evidence="3" key="1">
    <citation type="submission" date="2022-10" db="EMBL/GenBank/DDBJ databases">
        <title>Culturing micro-colonial fungi from biological soil crusts in the Mojave desert and describing Neophaeococcomyces mojavensis, and introducing the new genera and species Taxawa tesnikishii.</title>
        <authorList>
            <person name="Kurbessoian T."/>
            <person name="Stajich J.E."/>
        </authorList>
    </citation>
    <scope>NUCLEOTIDE SEQUENCE</scope>
    <source>
        <strain evidence="3">TK_35</strain>
    </source>
</reference>
<dbReference type="Gene3D" id="3.40.50.1110">
    <property type="entry name" value="SGNH hydrolase"/>
    <property type="match status" value="1"/>
</dbReference>
<dbReference type="InterPro" id="IPR036514">
    <property type="entry name" value="SGNH_hydro_sf"/>
</dbReference>
<dbReference type="SUPFAM" id="SSF52266">
    <property type="entry name" value="SGNH hydrolase"/>
    <property type="match status" value="1"/>
</dbReference>
<dbReference type="AlphaFoldDB" id="A0AA38Y133"/>
<accession>A0AA38Y133</accession>
<feature type="domain" description="SGNH hydrolase-type esterase" evidence="2">
    <location>
        <begin position="102"/>
        <end position="253"/>
    </location>
</feature>
<dbReference type="GO" id="GO:0004622">
    <property type="term" value="F:phosphatidylcholine lysophospholipase activity"/>
    <property type="evidence" value="ECO:0007669"/>
    <property type="project" value="TreeGrafter"/>
</dbReference>
<dbReference type="CDD" id="cd04502">
    <property type="entry name" value="SGNH_hydrolase_like_7"/>
    <property type="match status" value="1"/>
</dbReference>
<dbReference type="PANTHER" id="PTHR30383:SF5">
    <property type="entry name" value="SGNH HYDROLASE-TYPE ESTERASE DOMAIN-CONTAINING PROTEIN"/>
    <property type="match status" value="1"/>
</dbReference>
<dbReference type="InterPro" id="IPR051532">
    <property type="entry name" value="Ester_Hydrolysis_Enzymes"/>
</dbReference>
<protein>
    <recommendedName>
        <fullName evidence="2">SGNH hydrolase-type esterase domain-containing protein</fullName>
    </recommendedName>
</protein>
<gene>
    <name evidence="3" type="ORF">H2204_007701</name>
</gene>